<feature type="transmembrane region" description="Helical" evidence="1">
    <location>
        <begin position="21"/>
        <end position="42"/>
    </location>
</feature>
<comment type="caution">
    <text evidence="2">The sequence shown here is derived from an EMBL/GenBank/DDBJ whole genome shotgun (WGS) entry which is preliminary data.</text>
</comment>
<evidence type="ECO:0000313" key="2">
    <source>
        <dbReference type="EMBL" id="MBB5771796.1"/>
    </source>
</evidence>
<proteinExistence type="predicted"/>
<evidence type="ECO:0000256" key="1">
    <source>
        <dbReference type="SAM" id="Phobius"/>
    </source>
</evidence>
<reference evidence="2 3" key="1">
    <citation type="submission" date="2020-08" db="EMBL/GenBank/DDBJ databases">
        <title>Functional genomics of gut bacteria from endangered species of beetles.</title>
        <authorList>
            <person name="Carlos-Shanley C."/>
        </authorList>
    </citation>
    <scope>NUCLEOTIDE SEQUENCE [LARGE SCALE GENOMIC DNA]</scope>
    <source>
        <strain evidence="2 3">S00192</strain>
    </source>
</reference>
<keyword evidence="1" id="KW-0812">Transmembrane</keyword>
<gene>
    <name evidence="2" type="ORF">HNP47_001800</name>
</gene>
<keyword evidence="1" id="KW-0472">Membrane</keyword>
<keyword evidence="1" id="KW-1133">Transmembrane helix</keyword>
<organism evidence="2 3">
    <name type="scientific">Brevundimonas vesicularis</name>
    <name type="common">Pseudomonas vesicularis</name>
    <dbReference type="NCBI Taxonomy" id="41276"/>
    <lineage>
        <taxon>Bacteria</taxon>
        <taxon>Pseudomonadati</taxon>
        <taxon>Pseudomonadota</taxon>
        <taxon>Alphaproteobacteria</taxon>
        <taxon>Caulobacterales</taxon>
        <taxon>Caulobacteraceae</taxon>
        <taxon>Brevundimonas</taxon>
    </lineage>
</organism>
<dbReference type="Proteomes" id="UP000556201">
    <property type="component" value="Unassembled WGS sequence"/>
</dbReference>
<dbReference type="RefSeq" id="WP_260394756.1">
    <property type="nucleotide sequence ID" value="NZ_JACHLJ010000002.1"/>
</dbReference>
<dbReference type="AlphaFoldDB" id="A0A7W9FUM3"/>
<sequence length="43" mass="4434">MTRPVLPNSSTQAAARGLNPVLAYGLAALVGAAFWASLLFAVF</sequence>
<accession>A0A7W9FUM3</accession>
<name>A0A7W9FUM3_BREVE</name>
<dbReference type="EMBL" id="JACHLJ010000002">
    <property type="protein sequence ID" value="MBB5771796.1"/>
    <property type="molecule type" value="Genomic_DNA"/>
</dbReference>
<protein>
    <submittedName>
        <fullName evidence="2">Uncharacterized protein</fullName>
    </submittedName>
</protein>
<evidence type="ECO:0000313" key="3">
    <source>
        <dbReference type="Proteomes" id="UP000556201"/>
    </source>
</evidence>